<evidence type="ECO:0000256" key="1">
    <source>
        <dbReference type="ARBA" id="ARBA00007734"/>
    </source>
</evidence>
<organism evidence="3 4">
    <name type="scientific">Pelovirga terrestris</name>
    <dbReference type="NCBI Taxonomy" id="2771352"/>
    <lineage>
        <taxon>Bacteria</taxon>
        <taxon>Pseudomonadati</taxon>
        <taxon>Thermodesulfobacteriota</taxon>
        <taxon>Desulfuromonadia</taxon>
        <taxon>Geobacterales</taxon>
        <taxon>Geobacteraceae</taxon>
        <taxon>Pelovirga</taxon>
    </lineage>
</organism>
<dbReference type="InterPro" id="IPR008258">
    <property type="entry name" value="Transglycosylase_SLT_dom_1"/>
</dbReference>
<feature type="domain" description="Transglycosylase SLT" evidence="2">
    <location>
        <begin position="130"/>
        <end position="235"/>
    </location>
</feature>
<dbReference type="EMBL" id="JACWUN010000011">
    <property type="protein sequence ID" value="MBD1401112.1"/>
    <property type="molecule type" value="Genomic_DNA"/>
</dbReference>
<protein>
    <submittedName>
        <fullName evidence="3">Lytic transglycosylase domain-containing protein</fullName>
    </submittedName>
</protein>
<dbReference type="InterPro" id="IPR000189">
    <property type="entry name" value="Transglyc_AS"/>
</dbReference>
<reference evidence="3" key="1">
    <citation type="submission" date="2020-09" db="EMBL/GenBank/DDBJ databases">
        <title>Pelobacter alkaliphilus sp. nov., a novel anaerobic arsenate-reducing bacterium from terrestrial mud volcano.</title>
        <authorList>
            <person name="Khomyakova M.A."/>
            <person name="Merkel A.Y."/>
            <person name="Slobodkin A.I."/>
        </authorList>
    </citation>
    <scope>NUCLEOTIDE SEQUENCE</scope>
    <source>
        <strain evidence="3">M08fum</strain>
    </source>
</reference>
<proteinExistence type="inferred from homology"/>
<dbReference type="GO" id="GO:0008933">
    <property type="term" value="F:peptidoglycan lytic transglycosylase activity"/>
    <property type="evidence" value="ECO:0007669"/>
    <property type="project" value="InterPro"/>
</dbReference>
<dbReference type="AlphaFoldDB" id="A0A8J6QZ89"/>
<dbReference type="SUPFAM" id="SSF53955">
    <property type="entry name" value="Lysozyme-like"/>
    <property type="match status" value="1"/>
</dbReference>
<dbReference type="Proteomes" id="UP000632828">
    <property type="component" value="Unassembled WGS sequence"/>
</dbReference>
<dbReference type="GO" id="GO:0016020">
    <property type="term" value="C:membrane"/>
    <property type="evidence" value="ECO:0007669"/>
    <property type="project" value="InterPro"/>
</dbReference>
<sequence>MSIESLHSNALFAPGSLPASVSGRNTHAPGNEFAALLEQATRSEAGTPATAEQALIQLKVTQLQMMQGLFSDSDDDEQERQPLFDFAASTPFGLLDSRKGQFIDKYRRNVEPLYHPPEPVGRDQIEGIIDRVARKVQLAPELIRAVVAVESSYNPTAVSPVGAQGLMQLMPATAADLGVRDSFDPAENIAGGSRYLSQLLDKYAGDLDHALAAYNWGQGNVDRHGLEKMPTETRNYLAKVKQLLQSSTSV</sequence>
<comment type="caution">
    <text evidence="3">The sequence shown here is derived from an EMBL/GenBank/DDBJ whole genome shotgun (WGS) entry which is preliminary data.</text>
</comment>
<evidence type="ECO:0000259" key="2">
    <source>
        <dbReference type="Pfam" id="PF01464"/>
    </source>
</evidence>
<dbReference type="PANTHER" id="PTHR37423:SF2">
    <property type="entry name" value="MEMBRANE-BOUND LYTIC MUREIN TRANSGLYCOSYLASE C"/>
    <property type="match status" value="1"/>
</dbReference>
<evidence type="ECO:0000313" key="4">
    <source>
        <dbReference type="Proteomes" id="UP000632828"/>
    </source>
</evidence>
<evidence type="ECO:0000313" key="3">
    <source>
        <dbReference type="EMBL" id="MBD1401112.1"/>
    </source>
</evidence>
<dbReference type="RefSeq" id="WP_191156359.1">
    <property type="nucleotide sequence ID" value="NZ_JACWUN010000011.1"/>
</dbReference>
<dbReference type="CDD" id="cd00254">
    <property type="entry name" value="LT-like"/>
    <property type="match status" value="1"/>
</dbReference>
<keyword evidence="4" id="KW-1185">Reference proteome</keyword>
<gene>
    <name evidence="3" type="ORF">ICT70_10535</name>
</gene>
<dbReference type="PANTHER" id="PTHR37423">
    <property type="entry name" value="SOLUBLE LYTIC MUREIN TRANSGLYCOSYLASE-RELATED"/>
    <property type="match status" value="1"/>
</dbReference>
<accession>A0A8J6QZ89</accession>
<name>A0A8J6QZ89_9BACT</name>
<dbReference type="Pfam" id="PF01464">
    <property type="entry name" value="SLT"/>
    <property type="match status" value="1"/>
</dbReference>
<dbReference type="Gene3D" id="1.10.530.10">
    <property type="match status" value="1"/>
</dbReference>
<dbReference type="GO" id="GO:0000270">
    <property type="term" value="P:peptidoglycan metabolic process"/>
    <property type="evidence" value="ECO:0007669"/>
    <property type="project" value="InterPro"/>
</dbReference>
<dbReference type="PROSITE" id="PS00922">
    <property type="entry name" value="TRANSGLYCOSYLASE"/>
    <property type="match status" value="1"/>
</dbReference>
<dbReference type="InterPro" id="IPR023346">
    <property type="entry name" value="Lysozyme-like_dom_sf"/>
</dbReference>
<comment type="similarity">
    <text evidence="1">Belongs to the transglycosylase Slt family.</text>
</comment>